<comment type="catalytic activity">
    <reaction evidence="1">
        <text>inosine + phosphate = alpha-D-ribose 1-phosphate + hypoxanthine</text>
        <dbReference type="Rhea" id="RHEA:27646"/>
        <dbReference type="ChEBI" id="CHEBI:17368"/>
        <dbReference type="ChEBI" id="CHEBI:17596"/>
        <dbReference type="ChEBI" id="CHEBI:43474"/>
        <dbReference type="ChEBI" id="CHEBI:57720"/>
        <dbReference type="EC" id="2.4.2.1"/>
    </reaction>
    <physiologicalReaction direction="left-to-right" evidence="1">
        <dbReference type="Rhea" id="RHEA:27647"/>
    </physiologicalReaction>
</comment>
<sequence>MNIPMSKPILHYYNIADGITAFTTTRHGGESKGSLGELNINTHRGDDPAAVETNLNALANELNIPANRIVRQHQVHETENRQITEAFFSLPIDKQKEMLEGSDALITNLRNACIGVFTADCVPVLLYDPIHQCTAAIHAGWKGTVKRIVRATVQKLTHVYGTKPEDLKAVIGPCISLRNFEVGQEVYDSFMEAQFEMEKIAQRYEKWHINLPLANELELLALGVKKENIHQSGICTFDQHKDYFSARRLKDTFGTIYTGIIIR</sequence>
<accession>A0A137SY38</accession>
<keyword evidence="3" id="KW-0808">Transferase</keyword>
<dbReference type="InterPro" id="IPR003730">
    <property type="entry name" value="Cu_polyphenol_OxRdtase"/>
</dbReference>
<dbReference type="NCBIfam" id="TIGR00726">
    <property type="entry name" value="peptidoglycan editing factor PgeF"/>
    <property type="match status" value="1"/>
</dbReference>
<name>A0A137SY38_9BACT</name>
<dbReference type="CDD" id="cd16833">
    <property type="entry name" value="YfiH"/>
    <property type="match status" value="1"/>
</dbReference>
<evidence type="ECO:0000256" key="8">
    <source>
        <dbReference type="ARBA" id="ARBA00048968"/>
    </source>
</evidence>
<dbReference type="PANTHER" id="PTHR30616">
    <property type="entry name" value="UNCHARACTERIZED PROTEIN YFIH"/>
    <property type="match status" value="1"/>
</dbReference>
<dbReference type="GO" id="GO:0017061">
    <property type="term" value="F:S-methyl-5-thioadenosine phosphorylase activity"/>
    <property type="evidence" value="ECO:0007669"/>
    <property type="project" value="UniProtKB-EC"/>
</dbReference>
<keyword evidence="4" id="KW-0479">Metal-binding</keyword>
<evidence type="ECO:0000313" key="12">
    <source>
        <dbReference type="Proteomes" id="UP000070093"/>
    </source>
</evidence>
<comment type="similarity">
    <text evidence="2 10">Belongs to the purine nucleoside phosphorylase YfiH/LACC1 family.</text>
</comment>
<dbReference type="PANTHER" id="PTHR30616:SF2">
    <property type="entry name" value="PURINE NUCLEOSIDE PHOSPHORYLASE LACC1"/>
    <property type="match status" value="1"/>
</dbReference>
<dbReference type="InterPro" id="IPR038371">
    <property type="entry name" value="Cu_polyphenol_OxRdtase_sf"/>
</dbReference>
<evidence type="ECO:0000256" key="5">
    <source>
        <dbReference type="ARBA" id="ARBA00022801"/>
    </source>
</evidence>
<comment type="caution">
    <text evidence="11">The sequence shown here is derived from an EMBL/GenBank/DDBJ whole genome shotgun (WGS) entry which is preliminary data.</text>
</comment>
<dbReference type="EMBL" id="LTAG01000048">
    <property type="protein sequence ID" value="KXO17361.1"/>
    <property type="molecule type" value="Genomic_DNA"/>
</dbReference>
<dbReference type="PATRIC" id="fig|28125.4.peg.1160"/>
<keyword evidence="5" id="KW-0378">Hydrolase</keyword>
<proteinExistence type="inferred from homology"/>
<evidence type="ECO:0000256" key="4">
    <source>
        <dbReference type="ARBA" id="ARBA00022723"/>
    </source>
</evidence>
<keyword evidence="6" id="KW-0862">Zinc</keyword>
<comment type="catalytic activity">
    <reaction evidence="8">
        <text>adenosine + phosphate = alpha-D-ribose 1-phosphate + adenine</text>
        <dbReference type="Rhea" id="RHEA:27642"/>
        <dbReference type="ChEBI" id="CHEBI:16335"/>
        <dbReference type="ChEBI" id="CHEBI:16708"/>
        <dbReference type="ChEBI" id="CHEBI:43474"/>
        <dbReference type="ChEBI" id="CHEBI:57720"/>
        <dbReference type="EC" id="2.4.2.1"/>
    </reaction>
    <physiologicalReaction direction="left-to-right" evidence="8">
        <dbReference type="Rhea" id="RHEA:27643"/>
    </physiologicalReaction>
</comment>
<dbReference type="Pfam" id="PF02578">
    <property type="entry name" value="Cu-oxidase_4"/>
    <property type="match status" value="1"/>
</dbReference>
<dbReference type="InterPro" id="IPR011324">
    <property type="entry name" value="Cytotoxic_necrot_fac-like_cat"/>
</dbReference>
<reference evidence="11 12" key="1">
    <citation type="submission" date="2016-02" db="EMBL/GenBank/DDBJ databases">
        <authorList>
            <person name="Wen L."/>
            <person name="He K."/>
            <person name="Yang H."/>
        </authorList>
    </citation>
    <scope>NUCLEOTIDE SEQUENCE [LARGE SCALE GENOMIC DNA]</scope>
    <source>
        <strain evidence="11 12">GED7880</strain>
    </source>
</reference>
<evidence type="ECO:0000256" key="3">
    <source>
        <dbReference type="ARBA" id="ARBA00022679"/>
    </source>
</evidence>
<dbReference type="SUPFAM" id="SSF64438">
    <property type="entry name" value="CNF1/YfiH-like putative cysteine hydrolases"/>
    <property type="match status" value="1"/>
</dbReference>
<dbReference type="GO" id="GO:0016787">
    <property type="term" value="F:hydrolase activity"/>
    <property type="evidence" value="ECO:0007669"/>
    <property type="project" value="UniProtKB-KW"/>
</dbReference>
<evidence type="ECO:0000256" key="9">
    <source>
        <dbReference type="ARBA" id="ARBA00049893"/>
    </source>
</evidence>
<dbReference type="eggNOG" id="COG1496">
    <property type="taxonomic scope" value="Bacteria"/>
</dbReference>
<evidence type="ECO:0000313" key="11">
    <source>
        <dbReference type="EMBL" id="KXO17361.1"/>
    </source>
</evidence>
<dbReference type="Gene3D" id="3.60.140.10">
    <property type="entry name" value="CNF1/YfiH-like putative cysteine hydrolases"/>
    <property type="match status" value="1"/>
</dbReference>
<evidence type="ECO:0000256" key="6">
    <source>
        <dbReference type="ARBA" id="ARBA00022833"/>
    </source>
</evidence>
<evidence type="ECO:0000256" key="10">
    <source>
        <dbReference type="RuleBase" id="RU361274"/>
    </source>
</evidence>
<dbReference type="Proteomes" id="UP000070093">
    <property type="component" value="Unassembled WGS sequence"/>
</dbReference>
<organism evidence="11 12">
    <name type="scientific">Prevotella bivia</name>
    <dbReference type="NCBI Taxonomy" id="28125"/>
    <lineage>
        <taxon>Bacteria</taxon>
        <taxon>Pseudomonadati</taxon>
        <taxon>Bacteroidota</taxon>
        <taxon>Bacteroidia</taxon>
        <taxon>Bacteroidales</taxon>
        <taxon>Prevotellaceae</taxon>
        <taxon>Prevotella</taxon>
    </lineage>
</organism>
<protein>
    <recommendedName>
        <fullName evidence="10">Purine nucleoside phosphorylase</fullName>
    </recommendedName>
</protein>
<evidence type="ECO:0000256" key="1">
    <source>
        <dbReference type="ARBA" id="ARBA00000553"/>
    </source>
</evidence>
<gene>
    <name evidence="11" type="ORF">HMPREF3202_01171</name>
</gene>
<evidence type="ECO:0000256" key="2">
    <source>
        <dbReference type="ARBA" id="ARBA00007353"/>
    </source>
</evidence>
<evidence type="ECO:0000256" key="7">
    <source>
        <dbReference type="ARBA" id="ARBA00047989"/>
    </source>
</evidence>
<comment type="catalytic activity">
    <reaction evidence="7">
        <text>adenosine + H2O + H(+) = inosine + NH4(+)</text>
        <dbReference type="Rhea" id="RHEA:24408"/>
        <dbReference type="ChEBI" id="CHEBI:15377"/>
        <dbReference type="ChEBI" id="CHEBI:15378"/>
        <dbReference type="ChEBI" id="CHEBI:16335"/>
        <dbReference type="ChEBI" id="CHEBI:17596"/>
        <dbReference type="ChEBI" id="CHEBI:28938"/>
        <dbReference type="EC" id="3.5.4.4"/>
    </reaction>
    <physiologicalReaction direction="left-to-right" evidence="7">
        <dbReference type="Rhea" id="RHEA:24409"/>
    </physiologicalReaction>
</comment>
<dbReference type="STRING" id="28125.HMPREF3202_01171"/>
<comment type="catalytic activity">
    <reaction evidence="9">
        <text>S-methyl-5'-thioadenosine + phosphate = 5-(methylsulfanyl)-alpha-D-ribose 1-phosphate + adenine</text>
        <dbReference type="Rhea" id="RHEA:11852"/>
        <dbReference type="ChEBI" id="CHEBI:16708"/>
        <dbReference type="ChEBI" id="CHEBI:17509"/>
        <dbReference type="ChEBI" id="CHEBI:43474"/>
        <dbReference type="ChEBI" id="CHEBI:58533"/>
        <dbReference type="EC" id="2.4.2.28"/>
    </reaction>
    <physiologicalReaction direction="left-to-right" evidence="9">
        <dbReference type="Rhea" id="RHEA:11853"/>
    </physiologicalReaction>
</comment>
<dbReference type="GO" id="GO:0005507">
    <property type="term" value="F:copper ion binding"/>
    <property type="evidence" value="ECO:0007669"/>
    <property type="project" value="TreeGrafter"/>
</dbReference>
<dbReference type="AlphaFoldDB" id="A0A137SY38"/>